<dbReference type="eggNOG" id="COG4932">
    <property type="taxonomic scope" value="Bacteria"/>
</dbReference>
<dbReference type="KEGG" id="eba:ebA7211"/>
<keyword evidence="2" id="KW-1185">Reference proteome</keyword>
<dbReference type="EMBL" id="CR555306">
    <property type="protein sequence ID" value="CAI10213.1"/>
    <property type="molecule type" value="Genomic_DNA"/>
</dbReference>
<dbReference type="STRING" id="76114.ebA7211"/>
<organism evidence="1 2">
    <name type="scientific">Aromatoleum aromaticum (strain DSM 19018 / LMG 30748 / EbN1)</name>
    <name type="common">Azoarcus sp. (strain EbN1)</name>
    <dbReference type="NCBI Taxonomy" id="76114"/>
    <lineage>
        <taxon>Bacteria</taxon>
        <taxon>Pseudomonadati</taxon>
        <taxon>Pseudomonadota</taxon>
        <taxon>Betaproteobacteria</taxon>
        <taxon>Rhodocyclales</taxon>
        <taxon>Rhodocyclaceae</taxon>
        <taxon>Aromatoleum</taxon>
    </lineage>
</organism>
<sequence>MQPECPPKAVCACGADSLRMSIASIFRMRSRMNTQIKALTVALGFLLCAVSPATHAEFSTNVQFSTGGNGIYNITGINEFDWQSSGDLAVVDALPTPATANGVPVTTFSAWVAGAVVGDTVIINIHGHARLNAMLDSQGGNISPPTLSKNGATCDAGSGCFEITVAFSAEESATLIAPGIIQFTALTGDYKFYFDDTPDSNVGNTDSVLPGNFIDGVAFLEGTMVGVSGTFQQGVGGSNLIRNTVDSYNTSYIQTDPASSTVALADTTFDTLITLISPFDAFVPDGDPIGLAPYTVLAADLVLKADANSEFSAVEVGEEGCRMTGGGVDGKGEIVPGKLATALTTGGNRYTFGGQIGAPTASQPQPFGEWTHHQQNGPAGDFVLHLGTASAPAETKVVTVTCRDPFNCNPARPAPFKQLDFTGIGAFKNVRNGPLKNDPSVVPGNGGTLHFVRVHFEDLGEPGAGGKQVDNEETCKALHPIGALVGDPATDQNAALICTNCADVYTIEIHKTSDPASDVIYSVGGFVDGGNIQLHPPIN</sequence>
<protein>
    <submittedName>
        <fullName evidence="1">Uncharacterized protein</fullName>
    </submittedName>
</protein>
<gene>
    <name evidence="1" type="ORF">ebA7211</name>
</gene>
<reference evidence="1 2" key="1">
    <citation type="journal article" date="2005" name="Arch. Microbiol.">
        <title>The genome sequence of an anaerobic aromatic-degrading denitrifying bacterium, strain EbN1.</title>
        <authorList>
            <person name="Rabus R."/>
            <person name="Kube M."/>
            <person name="Heider J."/>
            <person name="Beck A."/>
            <person name="Heitmann K."/>
            <person name="Widdel F."/>
            <person name="Reinhardt R."/>
        </authorList>
    </citation>
    <scope>NUCLEOTIDE SEQUENCE [LARGE SCALE GENOMIC DNA]</scope>
    <source>
        <strain evidence="1 2">EbN1</strain>
    </source>
</reference>
<evidence type="ECO:0000313" key="2">
    <source>
        <dbReference type="Proteomes" id="UP000006552"/>
    </source>
</evidence>
<dbReference type="Proteomes" id="UP000006552">
    <property type="component" value="Chromosome"/>
</dbReference>
<name>Q5NXK1_AROAE</name>
<dbReference type="HOGENOM" id="CLU_506854_0_0_4"/>
<accession>Q5NXK1</accession>
<evidence type="ECO:0000313" key="1">
    <source>
        <dbReference type="EMBL" id="CAI10213.1"/>
    </source>
</evidence>
<dbReference type="AlphaFoldDB" id="Q5NXK1"/>
<proteinExistence type="predicted"/>